<evidence type="ECO:0000256" key="1">
    <source>
        <dbReference type="PROSITE-ProRule" id="PRU00473"/>
    </source>
</evidence>
<keyword evidence="2" id="KW-0732">Signal</keyword>
<dbReference type="Gene3D" id="3.30.1330.60">
    <property type="entry name" value="OmpA-like domain"/>
    <property type="match status" value="1"/>
</dbReference>
<feature type="signal peptide" evidence="2">
    <location>
        <begin position="1"/>
        <end position="38"/>
    </location>
</feature>
<evidence type="ECO:0000313" key="5">
    <source>
        <dbReference type="Proteomes" id="UP001371218"/>
    </source>
</evidence>
<dbReference type="SUPFAM" id="SSF103088">
    <property type="entry name" value="OmpA-like"/>
    <property type="match status" value="1"/>
</dbReference>
<dbReference type="RefSeq" id="WP_341428687.1">
    <property type="nucleotide sequence ID" value="NZ_JBBUTG010000026.1"/>
</dbReference>
<dbReference type="InterPro" id="IPR036737">
    <property type="entry name" value="OmpA-like_sf"/>
</dbReference>
<evidence type="ECO:0000313" key="4">
    <source>
        <dbReference type="EMBL" id="MEK8034260.1"/>
    </source>
</evidence>
<dbReference type="InterPro" id="IPR006665">
    <property type="entry name" value="OmpA-like"/>
</dbReference>
<organism evidence="4 5">
    <name type="scientific">Ideonella lacteola</name>
    <dbReference type="NCBI Taxonomy" id="2984193"/>
    <lineage>
        <taxon>Bacteria</taxon>
        <taxon>Pseudomonadati</taxon>
        <taxon>Pseudomonadota</taxon>
        <taxon>Betaproteobacteria</taxon>
        <taxon>Burkholderiales</taxon>
        <taxon>Sphaerotilaceae</taxon>
        <taxon>Ideonella</taxon>
    </lineage>
</organism>
<comment type="caution">
    <text evidence="4">The sequence shown here is derived from an EMBL/GenBank/DDBJ whole genome shotgun (WGS) entry which is preliminary data.</text>
</comment>
<dbReference type="Proteomes" id="UP001371218">
    <property type="component" value="Unassembled WGS sequence"/>
</dbReference>
<name>A0ABU9BZH3_9BURK</name>
<evidence type="ECO:0000259" key="3">
    <source>
        <dbReference type="PROSITE" id="PS51123"/>
    </source>
</evidence>
<protein>
    <submittedName>
        <fullName evidence="4">OmpA family protein</fullName>
    </submittedName>
</protein>
<feature type="domain" description="OmpA-like" evidence="3">
    <location>
        <begin position="110"/>
        <end position="225"/>
    </location>
</feature>
<keyword evidence="1" id="KW-0472">Membrane</keyword>
<dbReference type="EMBL" id="JBBUTG010000026">
    <property type="protein sequence ID" value="MEK8034260.1"/>
    <property type="molecule type" value="Genomic_DNA"/>
</dbReference>
<reference evidence="4 5" key="1">
    <citation type="submission" date="2024-04" db="EMBL/GenBank/DDBJ databases">
        <title>Novel species of the genus Ideonella isolated from streams.</title>
        <authorList>
            <person name="Lu H."/>
        </authorList>
    </citation>
    <scope>NUCLEOTIDE SEQUENCE [LARGE SCALE GENOMIC DNA]</scope>
    <source>
        <strain evidence="4 5">DXS29W</strain>
    </source>
</reference>
<dbReference type="PROSITE" id="PS51123">
    <property type="entry name" value="OMPA_2"/>
    <property type="match status" value="1"/>
</dbReference>
<dbReference type="Pfam" id="PF00691">
    <property type="entry name" value="OmpA"/>
    <property type="match status" value="1"/>
</dbReference>
<feature type="chain" id="PRO_5047339006" evidence="2">
    <location>
        <begin position="39"/>
        <end position="233"/>
    </location>
</feature>
<gene>
    <name evidence="4" type="ORF">AACH06_25825</name>
</gene>
<evidence type="ECO:0000256" key="2">
    <source>
        <dbReference type="SAM" id="SignalP"/>
    </source>
</evidence>
<sequence length="233" mass="24209">MNNAASIATSPTVRPGIASVIASAVCVALLAGCSSPPAAPTVDDTIRRPVNKPETLALQTCKSELSATKASLTEEVAARRAAPPVRLVGINPTGGPLPLPIQDAGLGGNEVRIEPNQVATVVFELGASNFNPAPPQREDLIKRARAAKFIVVRGRTDAAVDSALQTNLAKRRAQAAFEFLTTEAGIPAQLVRVTWQGAGDYAAAGDSAASKQANRRVELEFYPIAPNVVAAAR</sequence>
<proteinExistence type="predicted"/>
<keyword evidence="5" id="KW-1185">Reference proteome</keyword>
<accession>A0ABU9BZH3</accession>